<evidence type="ECO:0000259" key="2">
    <source>
        <dbReference type="Pfam" id="PF20235"/>
    </source>
</evidence>
<feature type="region of interest" description="Disordered" evidence="1">
    <location>
        <begin position="236"/>
        <end position="279"/>
    </location>
</feature>
<dbReference type="EMBL" id="JANAVB010037018">
    <property type="protein sequence ID" value="KAJ6802746.1"/>
    <property type="molecule type" value="Genomic_DNA"/>
</dbReference>
<keyword evidence="4" id="KW-1185">Reference proteome</keyword>
<dbReference type="Proteomes" id="UP001140949">
    <property type="component" value="Unassembled WGS sequence"/>
</dbReference>
<reference evidence="3" key="1">
    <citation type="journal article" date="2023" name="GigaByte">
        <title>Genome assembly of the bearded iris, Iris pallida Lam.</title>
        <authorList>
            <person name="Bruccoleri R.E."/>
            <person name="Oakeley E.J."/>
            <person name="Faust A.M.E."/>
            <person name="Altorfer M."/>
            <person name="Dessus-Babus S."/>
            <person name="Burckhardt D."/>
            <person name="Oertli M."/>
            <person name="Naumann U."/>
            <person name="Petersen F."/>
            <person name="Wong J."/>
        </authorList>
    </citation>
    <scope>NUCLEOTIDE SEQUENCE</scope>
    <source>
        <strain evidence="3">GSM-AAB239-AS_SAM_17_03QT</strain>
    </source>
</reference>
<feature type="domain" description="PIR2-like helical" evidence="2">
    <location>
        <begin position="176"/>
        <end position="221"/>
    </location>
</feature>
<proteinExistence type="predicted"/>
<feature type="compositionally biased region" description="Low complexity" evidence="1">
    <location>
        <begin position="31"/>
        <end position="48"/>
    </location>
</feature>
<gene>
    <name evidence="3" type="ORF">M6B38_191345</name>
</gene>
<dbReference type="AlphaFoldDB" id="A0AAX6EFD7"/>
<name>A0AAX6EFD7_IRIPA</name>
<evidence type="ECO:0000313" key="3">
    <source>
        <dbReference type="EMBL" id="KAJ6802746.1"/>
    </source>
</evidence>
<accession>A0AAX6EFD7</accession>
<protein>
    <submittedName>
        <fullName evidence="3">E3 ubiquitin-protein ligase RF298</fullName>
    </submittedName>
</protein>
<dbReference type="PANTHER" id="PTHR46405">
    <property type="entry name" value="OS05G0141500 PROTEIN"/>
    <property type="match status" value="1"/>
</dbReference>
<reference evidence="3" key="2">
    <citation type="submission" date="2023-04" db="EMBL/GenBank/DDBJ databases">
        <authorList>
            <person name="Bruccoleri R.E."/>
            <person name="Oakeley E.J."/>
            <person name="Faust A.-M."/>
            <person name="Dessus-Babus S."/>
            <person name="Altorfer M."/>
            <person name="Burckhardt D."/>
            <person name="Oertli M."/>
            <person name="Naumann U."/>
            <person name="Petersen F."/>
            <person name="Wong J."/>
        </authorList>
    </citation>
    <scope>NUCLEOTIDE SEQUENCE</scope>
    <source>
        <strain evidence="3">GSM-AAB239-AS_SAM_17_03QT</strain>
        <tissue evidence="3">Leaf</tissue>
    </source>
</reference>
<dbReference type="Pfam" id="PF20235">
    <property type="entry name" value="PIR2-like_helical"/>
    <property type="match status" value="1"/>
</dbReference>
<dbReference type="PANTHER" id="PTHR46405:SF2">
    <property type="entry name" value="OS05G0141500 PROTEIN"/>
    <property type="match status" value="1"/>
</dbReference>
<comment type="caution">
    <text evidence="3">The sequence shown here is derived from an EMBL/GenBank/DDBJ whole genome shotgun (WGS) entry which is preliminary data.</text>
</comment>
<feature type="compositionally biased region" description="Polar residues" evidence="1">
    <location>
        <begin position="255"/>
        <end position="279"/>
    </location>
</feature>
<feature type="region of interest" description="Disordered" evidence="1">
    <location>
        <begin position="1"/>
        <end position="48"/>
    </location>
</feature>
<dbReference type="InterPro" id="IPR046934">
    <property type="entry name" value="PIR2-like"/>
</dbReference>
<evidence type="ECO:0000256" key="1">
    <source>
        <dbReference type="SAM" id="MobiDB-lite"/>
    </source>
</evidence>
<organism evidence="3 4">
    <name type="scientific">Iris pallida</name>
    <name type="common">Sweet iris</name>
    <dbReference type="NCBI Taxonomy" id="29817"/>
    <lineage>
        <taxon>Eukaryota</taxon>
        <taxon>Viridiplantae</taxon>
        <taxon>Streptophyta</taxon>
        <taxon>Embryophyta</taxon>
        <taxon>Tracheophyta</taxon>
        <taxon>Spermatophyta</taxon>
        <taxon>Magnoliopsida</taxon>
        <taxon>Liliopsida</taxon>
        <taxon>Asparagales</taxon>
        <taxon>Iridaceae</taxon>
        <taxon>Iridoideae</taxon>
        <taxon>Irideae</taxon>
        <taxon>Iris</taxon>
    </lineage>
</organism>
<dbReference type="InterPro" id="IPR046527">
    <property type="entry name" value="PIR2-like_helical"/>
</dbReference>
<evidence type="ECO:0000313" key="4">
    <source>
        <dbReference type="Proteomes" id="UP001140949"/>
    </source>
</evidence>
<sequence>MAAMVARGSSPLAPSSSIPEKGSRNKRKFAPTRLSVTRTRSRTPRSPICPTTSCSRLINPRRIRTRAPLLRCVSEPCLRVERGGRAGRVSGSRLERLDRDATRRDGVEQPGDYIQDRCQDDRVLWVRRGGRQRRSEIGGLLRLQGHRHEHRGECAGGFEERAGVGFPVGWELRGGVQKLGRSVLAEMVNVLLEMRPSFSVGNAMWCLLISDMNVTHACAMDCNTLGSMGSRMISASSVASQAEQESNSSGSSSQTMLEANTSGQSKPNPSLHCPQNITN</sequence>
<feature type="compositionally biased region" description="Low complexity" evidence="1">
    <location>
        <begin position="236"/>
        <end position="254"/>
    </location>
</feature>